<evidence type="ECO:0000259" key="2">
    <source>
        <dbReference type="Pfam" id="PF25583"/>
    </source>
</evidence>
<dbReference type="Pfam" id="PF25583">
    <property type="entry name" value="WCX"/>
    <property type="match status" value="1"/>
</dbReference>
<accession>A0A239X5X4</accession>
<dbReference type="InterPro" id="IPR026881">
    <property type="entry name" value="WYL_dom"/>
</dbReference>
<sequence>MATNKNAVLRYKILDSCFSNFYKKYFIDDLIKICSEKLSDHFGYEVSVSRRTILDDIKFMKSLAGYDAPILSVQDGKKVYYQYEDQEFSILKKPLSTKEMESLNEALQILNRMKNLPGFDWVDSISAKINSGLDLQHSERKIISFEENEFLVGSEFLSPLYQFILSKNAVKVSYQSFKSDKPVTIVFSPQFLKQYNNRWFVFGINNDYGNVQNLALDRIRNLSTSKTPYQEPIFDYDEYFEDIIGVTNDLDKKPIKVIIELSEEVAPYIMTKPMHGSQKIKGNILTLEVKHNQELETLLLSHGERIKILEPETLAETLKARISKQFQQYF</sequence>
<dbReference type="KEGG" id="ctak:4412677_00947"/>
<dbReference type="RefSeq" id="WP_095070890.1">
    <property type="nucleotide sequence ID" value="NZ_LT906465.1"/>
</dbReference>
<evidence type="ECO:0000313" key="4">
    <source>
        <dbReference type="Proteomes" id="UP000215196"/>
    </source>
</evidence>
<organism evidence="3 4">
    <name type="scientific">Chryseobacterium taklimakanense</name>
    <dbReference type="NCBI Taxonomy" id="536441"/>
    <lineage>
        <taxon>Bacteria</taxon>
        <taxon>Pseudomonadati</taxon>
        <taxon>Bacteroidota</taxon>
        <taxon>Flavobacteriia</taxon>
        <taxon>Flavobacteriales</taxon>
        <taxon>Weeksellaceae</taxon>
        <taxon>Chryseobacterium group</taxon>
        <taxon>Chryseobacterium</taxon>
    </lineage>
</organism>
<dbReference type="AlphaFoldDB" id="A0A239X5X4"/>
<dbReference type="PROSITE" id="PS52050">
    <property type="entry name" value="WYL"/>
    <property type="match status" value="1"/>
</dbReference>
<dbReference type="PANTHER" id="PTHR34580:SF9">
    <property type="entry name" value="SLL5097 PROTEIN"/>
    <property type="match status" value="1"/>
</dbReference>
<dbReference type="Pfam" id="PF13280">
    <property type="entry name" value="WYL"/>
    <property type="match status" value="1"/>
</dbReference>
<feature type="domain" description="WYL" evidence="1">
    <location>
        <begin position="156"/>
        <end position="222"/>
    </location>
</feature>
<dbReference type="EMBL" id="LT906465">
    <property type="protein sequence ID" value="SNV41593.1"/>
    <property type="molecule type" value="Genomic_DNA"/>
</dbReference>
<evidence type="ECO:0000313" key="3">
    <source>
        <dbReference type="EMBL" id="SNV41593.1"/>
    </source>
</evidence>
<dbReference type="PANTHER" id="PTHR34580">
    <property type="match status" value="1"/>
</dbReference>
<protein>
    <submittedName>
        <fullName evidence="3">Uncharacterized protein</fullName>
    </submittedName>
</protein>
<gene>
    <name evidence="3" type="ORF">SAMEA4412677_00947</name>
</gene>
<reference evidence="3 4" key="1">
    <citation type="submission" date="2017-06" db="EMBL/GenBank/DDBJ databases">
        <authorList>
            <consortium name="Pathogen Informatics"/>
        </authorList>
    </citation>
    <scope>NUCLEOTIDE SEQUENCE [LARGE SCALE GENOMIC DNA]</scope>
    <source>
        <strain evidence="3 4">NCTC13490</strain>
    </source>
</reference>
<name>A0A239X5X4_9FLAO</name>
<dbReference type="InterPro" id="IPR057727">
    <property type="entry name" value="WCX_dom"/>
</dbReference>
<proteinExistence type="predicted"/>
<dbReference type="Proteomes" id="UP000215196">
    <property type="component" value="Chromosome 1"/>
</dbReference>
<keyword evidence="4" id="KW-1185">Reference proteome</keyword>
<feature type="domain" description="WCX" evidence="2">
    <location>
        <begin position="254"/>
        <end position="323"/>
    </location>
</feature>
<evidence type="ECO:0000259" key="1">
    <source>
        <dbReference type="Pfam" id="PF13280"/>
    </source>
</evidence>
<dbReference type="InterPro" id="IPR051534">
    <property type="entry name" value="CBASS_pafABC_assoc_protein"/>
</dbReference>